<dbReference type="AlphaFoldDB" id="A0A9D3X2N5"/>
<feature type="non-terminal residue" evidence="2">
    <location>
        <position position="70"/>
    </location>
</feature>
<organism evidence="2 3">
    <name type="scientific">Mauremys mutica</name>
    <name type="common">yellowpond turtle</name>
    <dbReference type="NCBI Taxonomy" id="74926"/>
    <lineage>
        <taxon>Eukaryota</taxon>
        <taxon>Metazoa</taxon>
        <taxon>Chordata</taxon>
        <taxon>Craniata</taxon>
        <taxon>Vertebrata</taxon>
        <taxon>Euteleostomi</taxon>
        <taxon>Archelosauria</taxon>
        <taxon>Testudinata</taxon>
        <taxon>Testudines</taxon>
        <taxon>Cryptodira</taxon>
        <taxon>Durocryptodira</taxon>
        <taxon>Testudinoidea</taxon>
        <taxon>Geoemydidae</taxon>
        <taxon>Geoemydinae</taxon>
        <taxon>Mauremys</taxon>
    </lineage>
</organism>
<feature type="non-terminal residue" evidence="2">
    <location>
        <position position="1"/>
    </location>
</feature>
<proteinExistence type="predicted"/>
<evidence type="ECO:0000313" key="2">
    <source>
        <dbReference type="EMBL" id="KAH1171528.1"/>
    </source>
</evidence>
<feature type="region of interest" description="Disordered" evidence="1">
    <location>
        <begin position="1"/>
        <end position="70"/>
    </location>
</feature>
<comment type="caution">
    <text evidence="2">The sequence shown here is derived from an EMBL/GenBank/DDBJ whole genome shotgun (WGS) entry which is preliminary data.</text>
</comment>
<gene>
    <name evidence="2" type="ORF">KIL84_007146</name>
</gene>
<dbReference type="EMBL" id="JAHDVG010000483">
    <property type="protein sequence ID" value="KAH1171528.1"/>
    <property type="molecule type" value="Genomic_DNA"/>
</dbReference>
<accession>A0A9D3X2N5</accession>
<evidence type="ECO:0000313" key="3">
    <source>
        <dbReference type="Proteomes" id="UP000827986"/>
    </source>
</evidence>
<name>A0A9D3X2N5_9SAUR</name>
<sequence length="70" mass="8378">WNLTDEGTLGAQQRKHHHQIKRQTGSKEDIFREVLQSSDHAVSEHRARRETINEKLKMESQERRQGQERM</sequence>
<evidence type="ECO:0000256" key="1">
    <source>
        <dbReference type="SAM" id="MobiDB-lite"/>
    </source>
</evidence>
<dbReference type="Proteomes" id="UP000827986">
    <property type="component" value="Unassembled WGS sequence"/>
</dbReference>
<protein>
    <submittedName>
        <fullName evidence="2">Uncharacterized protein</fullName>
    </submittedName>
</protein>
<keyword evidence="3" id="KW-1185">Reference proteome</keyword>
<reference evidence="2" key="1">
    <citation type="submission" date="2021-09" db="EMBL/GenBank/DDBJ databases">
        <title>The genome of Mauremys mutica provides insights into the evolution of semi-aquatic lifestyle.</title>
        <authorList>
            <person name="Gong S."/>
            <person name="Gao Y."/>
        </authorList>
    </citation>
    <scope>NUCLEOTIDE SEQUENCE</scope>
    <source>
        <strain evidence="2">MM-2020</strain>
        <tissue evidence="2">Muscle</tissue>
    </source>
</reference>
<feature type="compositionally biased region" description="Basic and acidic residues" evidence="1">
    <location>
        <begin position="41"/>
        <end position="70"/>
    </location>
</feature>